<gene>
    <name evidence="2" type="ORF">CRE_30234</name>
</gene>
<feature type="region of interest" description="Disordered" evidence="1">
    <location>
        <begin position="264"/>
        <end position="395"/>
    </location>
</feature>
<protein>
    <recommendedName>
        <fullName evidence="4">CCHC-type domain-containing protein</fullName>
    </recommendedName>
</protein>
<dbReference type="InParanoid" id="E3NJD3"/>
<evidence type="ECO:0000313" key="3">
    <source>
        <dbReference type="Proteomes" id="UP000008281"/>
    </source>
</evidence>
<dbReference type="eggNOG" id="ENOG502TJS8">
    <property type="taxonomic scope" value="Eukaryota"/>
</dbReference>
<proteinExistence type="predicted"/>
<sequence>MLTERQTEKLKSFYVRFVRFLVKVGVEMVDEGVLGGQLEEIIRKELQKLVAPVMAAVRQPEVTPKLNAKGLQKQADFNTKFANLIGKKLDDYPEDDDLKKIFEMLKSRNAELELVDRDPRAAAMMEKATTLANLSNSGIGGLTDPAQLMLLASLLPEESGPQKRRRFEEPSRTPSQWFRGPGASRGEGSTRFGTSYNNGYKCFKCGDEAWAHSKCEQMSVRKIGKLFGREVVKRKRPEKDRDSKLSIVFARKCHQKPISTLKATARPAKNERQALGKDIVVDDQPGSTPKRLMSRGRGKQQKRARRLPIIKHADHSSLRQSRGGGRYVSGQQGTHDDFRRAAATTDSRRSQQEKMEGGEPTEARNDTSTKPKDSGNKRRAEKTSAIPILMKNINP</sequence>
<evidence type="ECO:0000313" key="2">
    <source>
        <dbReference type="EMBL" id="EFP00602.1"/>
    </source>
</evidence>
<reference evidence="2" key="1">
    <citation type="submission" date="2007-07" db="EMBL/GenBank/DDBJ databases">
        <title>PCAP assembly of the Caenorhabditis remanei genome.</title>
        <authorList>
            <consortium name="The Caenorhabditis remanei Sequencing Consortium"/>
            <person name="Wilson R.K."/>
        </authorList>
    </citation>
    <scope>NUCLEOTIDE SEQUENCE [LARGE SCALE GENOMIC DNA]</scope>
    <source>
        <strain evidence="2">PB4641</strain>
    </source>
</reference>
<name>E3NJD3_CAERE</name>
<dbReference type="Proteomes" id="UP000008281">
    <property type="component" value="Unassembled WGS sequence"/>
</dbReference>
<dbReference type="HOGENOM" id="CLU_698767_0_0_1"/>
<dbReference type="AlphaFoldDB" id="E3NJD3"/>
<feature type="region of interest" description="Disordered" evidence="1">
    <location>
        <begin position="159"/>
        <end position="190"/>
    </location>
</feature>
<dbReference type="EMBL" id="DS268736">
    <property type="protein sequence ID" value="EFP00602.1"/>
    <property type="molecule type" value="Genomic_DNA"/>
</dbReference>
<evidence type="ECO:0000256" key="1">
    <source>
        <dbReference type="SAM" id="MobiDB-lite"/>
    </source>
</evidence>
<evidence type="ECO:0008006" key="4">
    <source>
        <dbReference type="Google" id="ProtNLM"/>
    </source>
</evidence>
<organism evidence="3">
    <name type="scientific">Caenorhabditis remanei</name>
    <name type="common">Caenorhabditis vulgaris</name>
    <dbReference type="NCBI Taxonomy" id="31234"/>
    <lineage>
        <taxon>Eukaryota</taxon>
        <taxon>Metazoa</taxon>
        <taxon>Ecdysozoa</taxon>
        <taxon>Nematoda</taxon>
        <taxon>Chromadorea</taxon>
        <taxon>Rhabditida</taxon>
        <taxon>Rhabditina</taxon>
        <taxon>Rhabditomorpha</taxon>
        <taxon>Rhabditoidea</taxon>
        <taxon>Rhabditidae</taxon>
        <taxon>Peloderinae</taxon>
        <taxon>Caenorhabditis</taxon>
    </lineage>
</organism>
<keyword evidence="3" id="KW-1185">Reference proteome</keyword>
<feature type="compositionally biased region" description="Basic residues" evidence="1">
    <location>
        <begin position="292"/>
        <end position="309"/>
    </location>
</feature>
<feature type="compositionally biased region" description="Basic and acidic residues" evidence="1">
    <location>
        <begin position="334"/>
        <end position="382"/>
    </location>
</feature>
<dbReference type="OrthoDB" id="5900442at2759"/>
<accession>E3NJD3</accession>